<keyword evidence="1" id="KW-0472">Membrane</keyword>
<dbReference type="Pfam" id="PF07963">
    <property type="entry name" value="N_methyl"/>
    <property type="match status" value="1"/>
</dbReference>
<keyword evidence="1" id="KW-0812">Transmembrane</keyword>
<evidence type="ECO:0000259" key="2">
    <source>
        <dbReference type="Pfam" id="PF07596"/>
    </source>
</evidence>
<dbReference type="InterPro" id="IPR045584">
    <property type="entry name" value="Pilin-like"/>
</dbReference>
<protein>
    <submittedName>
        <fullName evidence="3">Putative major pilin subunit</fullName>
    </submittedName>
</protein>
<dbReference type="AlphaFoldDB" id="A0A518I728"/>
<dbReference type="Gene3D" id="3.30.700.10">
    <property type="entry name" value="Glycoprotein, Type 4 Pilin"/>
    <property type="match status" value="1"/>
</dbReference>
<proteinExistence type="predicted"/>
<dbReference type="OrthoDB" id="255848at2"/>
<keyword evidence="4" id="KW-1185">Reference proteome</keyword>
<evidence type="ECO:0000313" key="3">
    <source>
        <dbReference type="EMBL" id="QDV48891.1"/>
    </source>
</evidence>
<dbReference type="SUPFAM" id="SSF54523">
    <property type="entry name" value="Pili subunits"/>
    <property type="match status" value="1"/>
</dbReference>
<organism evidence="3 4">
    <name type="scientific">Gimesia fumaroli</name>
    <dbReference type="NCBI Taxonomy" id="2527976"/>
    <lineage>
        <taxon>Bacteria</taxon>
        <taxon>Pseudomonadati</taxon>
        <taxon>Planctomycetota</taxon>
        <taxon>Planctomycetia</taxon>
        <taxon>Planctomycetales</taxon>
        <taxon>Planctomycetaceae</taxon>
        <taxon>Gimesia</taxon>
    </lineage>
</organism>
<feature type="domain" description="DUF1559" evidence="2">
    <location>
        <begin position="40"/>
        <end position="310"/>
    </location>
</feature>
<evidence type="ECO:0000256" key="1">
    <source>
        <dbReference type="SAM" id="Phobius"/>
    </source>
</evidence>
<name>A0A518I728_9PLAN</name>
<dbReference type="EMBL" id="CP037452">
    <property type="protein sequence ID" value="QDV48891.1"/>
    <property type="molecule type" value="Genomic_DNA"/>
</dbReference>
<gene>
    <name evidence="3" type="ORF">Enr17x_09060</name>
</gene>
<dbReference type="PROSITE" id="PS00409">
    <property type="entry name" value="PROKAR_NTER_METHYL"/>
    <property type="match status" value="1"/>
</dbReference>
<reference evidence="3 4" key="1">
    <citation type="submission" date="2019-03" db="EMBL/GenBank/DDBJ databases">
        <title>Deep-cultivation of Planctomycetes and their phenomic and genomic characterization uncovers novel biology.</title>
        <authorList>
            <person name="Wiegand S."/>
            <person name="Jogler M."/>
            <person name="Boedeker C."/>
            <person name="Pinto D."/>
            <person name="Vollmers J."/>
            <person name="Rivas-Marin E."/>
            <person name="Kohn T."/>
            <person name="Peeters S.H."/>
            <person name="Heuer A."/>
            <person name="Rast P."/>
            <person name="Oberbeckmann S."/>
            <person name="Bunk B."/>
            <person name="Jeske O."/>
            <person name="Meyerdierks A."/>
            <person name="Storesund J.E."/>
            <person name="Kallscheuer N."/>
            <person name="Luecker S."/>
            <person name="Lage O.M."/>
            <person name="Pohl T."/>
            <person name="Merkel B.J."/>
            <person name="Hornburger P."/>
            <person name="Mueller R.-W."/>
            <person name="Bruemmer F."/>
            <person name="Labrenz M."/>
            <person name="Spormann A.M."/>
            <person name="Op den Camp H."/>
            <person name="Overmann J."/>
            <person name="Amann R."/>
            <person name="Jetten M.S.M."/>
            <person name="Mascher T."/>
            <person name="Medema M.H."/>
            <person name="Devos D.P."/>
            <person name="Kaster A.-K."/>
            <person name="Ovreas L."/>
            <person name="Rohde M."/>
            <person name="Galperin M.Y."/>
            <person name="Jogler C."/>
        </authorList>
    </citation>
    <scope>NUCLEOTIDE SEQUENCE [LARGE SCALE GENOMIC DNA]</scope>
    <source>
        <strain evidence="3 4">Enr17</strain>
    </source>
</reference>
<evidence type="ECO:0000313" key="4">
    <source>
        <dbReference type="Proteomes" id="UP000318313"/>
    </source>
</evidence>
<dbReference type="PANTHER" id="PTHR30093">
    <property type="entry name" value="GENERAL SECRETION PATHWAY PROTEIN G"/>
    <property type="match status" value="1"/>
</dbReference>
<feature type="transmembrane region" description="Helical" evidence="1">
    <location>
        <begin position="21"/>
        <end position="39"/>
    </location>
</feature>
<dbReference type="RefSeq" id="WP_145306212.1">
    <property type="nucleotide sequence ID" value="NZ_CP037452.1"/>
</dbReference>
<dbReference type="InterPro" id="IPR012902">
    <property type="entry name" value="N_methyl_site"/>
</dbReference>
<keyword evidence="1" id="KW-1133">Transmembrane helix</keyword>
<dbReference type="PANTHER" id="PTHR30093:SF2">
    <property type="entry name" value="TYPE II SECRETION SYSTEM PROTEIN H"/>
    <property type="match status" value="1"/>
</dbReference>
<dbReference type="Proteomes" id="UP000318313">
    <property type="component" value="Chromosome"/>
</dbReference>
<dbReference type="NCBIfam" id="TIGR02532">
    <property type="entry name" value="IV_pilin_GFxxxE"/>
    <property type="match status" value="1"/>
</dbReference>
<dbReference type="Pfam" id="PF07596">
    <property type="entry name" value="SBP_bac_10"/>
    <property type="match status" value="1"/>
</dbReference>
<dbReference type="InterPro" id="IPR011453">
    <property type="entry name" value="DUF1559"/>
</dbReference>
<dbReference type="KEGG" id="gfm:Enr17x_09060"/>
<accession>A0A518I728</accession>
<sequence length="329" mass="36430">MRNKVTNFKHSSHRGFTLIELLVVMAIIALLAAMLLPAIQRARESARRTQCINNLKQLSLAAFNYESAFRCFPAGWIDGTVLDDDGQPTNDPPYQNANVAFPEPVMFPVRDRSVQNQNQQYRLTEWELSPFWGWQALILAEMDQGTVNINYNLSKFSDDSKNASTVAIESYICPSATLPTNRPRGLGYSSYRGVGGRLEGFTGYAPYTARFQGGIFGNNSATKLNDISDGQTNTLMFGESSFGFWADSHSAVSGFVEASDGTDFHGAQNFDGTPEVTQAYHLTFGSRHDDLAHFALADGSAKSMAKNIDTNLFRQLCIRNDGERVTGEW</sequence>